<feature type="compositionally biased region" description="Polar residues" evidence="1">
    <location>
        <begin position="855"/>
        <end position="887"/>
    </location>
</feature>
<accession>A0A024WBA7</accession>
<feature type="compositionally biased region" description="Polar residues" evidence="1">
    <location>
        <begin position="785"/>
        <end position="798"/>
    </location>
</feature>
<feature type="region of interest" description="Disordered" evidence="1">
    <location>
        <begin position="752"/>
        <end position="813"/>
    </location>
</feature>
<feature type="compositionally biased region" description="Low complexity" evidence="1">
    <location>
        <begin position="203"/>
        <end position="216"/>
    </location>
</feature>
<evidence type="ECO:0000313" key="3">
    <source>
        <dbReference type="Proteomes" id="UP000030708"/>
    </source>
</evidence>
<reference evidence="2 3" key="2">
    <citation type="submission" date="2013-02" db="EMBL/GenBank/DDBJ databases">
        <title>The Genome Sequence of Plasmodium falciparum Tanzania (2000708).</title>
        <authorList>
            <consortium name="The Broad Institute Genome Sequencing Platform"/>
            <consortium name="The Broad Institute Genome Sequencing Center for Infectious Disease"/>
            <person name="Neafsey D."/>
            <person name="Cheeseman I."/>
            <person name="Volkman S."/>
            <person name="Adams J."/>
            <person name="Walker B."/>
            <person name="Young S.K."/>
            <person name="Zeng Q."/>
            <person name="Gargeya S."/>
            <person name="Fitzgerald M."/>
            <person name="Haas B."/>
            <person name="Abouelleil A."/>
            <person name="Alvarado L."/>
            <person name="Arachchi H.M."/>
            <person name="Berlin A.M."/>
            <person name="Chapman S.B."/>
            <person name="Dewar J."/>
            <person name="Goldberg J."/>
            <person name="Griggs A."/>
            <person name="Gujja S."/>
            <person name="Hansen M."/>
            <person name="Howarth C."/>
            <person name="Imamovic A."/>
            <person name="Larimer J."/>
            <person name="McCowan C."/>
            <person name="Murphy C."/>
            <person name="Neiman D."/>
            <person name="Pearson M."/>
            <person name="Priest M."/>
            <person name="Roberts A."/>
            <person name="Saif S."/>
            <person name="Shea T."/>
            <person name="Sisk P."/>
            <person name="Sykes S."/>
            <person name="Wortman J."/>
            <person name="Nusbaum C."/>
            <person name="Birren B."/>
        </authorList>
    </citation>
    <scope>NUCLEOTIDE SEQUENCE [LARGE SCALE GENOMIC DNA]</scope>
    <source>
        <strain evidence="3">Tanzania (2000708)</strain>
    </source>
</reference>
<evidence type="ECO:0000313" key="2">
    <source>
        <dbReference type="EMBL" id="ETW38042.1"/>
    </source>
</evidence>
<dbReference type="FunFam" id="1.25.40.10:FF:000864">
    <property type="entry name" value="Formin 1"/>
    <property type="match status" value="1"/>
</dbReference>
<dbReference type="AlphaFoldDB" id="A0A024WBA7"/>
<reference evidence="2 3" key="1">
    <citation type="submission" date="2013-02" db="EMBL/GenBank/DDBJ databases">
        <title>The Genome Annotation of Plasmodium falciparum Tanzania (2000708).</title>
        <authorList>
            <consortium name="The Broad Institute Genome Sequencing Platform"/>
            <consortium name="The Broad Institute Genome Sequencing Center for Infectious Disease"/>
            <person name="Neafsey D."/>
            <person name="Hoffman S."/>
            <person name="Volkman S."/>
            <person name="Rosenthal P."/>
            <person name="Walker B."/>
            <person name="Young S.K."/>
            <person name="Zeng Q."/>
            <person name="Gargeya S."/>
            <person name="Fitzgerald M."/>
            <person name="Haas B."/>
            <person name="Abouelleil A."/>
            <person name="Allen A.W."/>
            <person name="Alvarado L."/>
            <person name="Arachchi H.M."/>
            <person name="Berlin A.M."/>
            <person name="Chapman S.B."/>
            <person name="Gainer-Dewar J."/>
            <person name="Goldberg J."/>
            <person name="Griggs A."/>
            <person name="Gujja S."/>
            <person name="Hansen M."/>
            <person name="Howarth C."/>
            <person name="Imamovic A."/>
            <person name="Ireland A."/>
            <person name="Larimer J."/>
            <person name="McCowan C."/>
            <person name="Murphy C."/>
            <person name="Pearson M."/>
            <person name="Poon T.W."/>
            <person name="Priest M."/>
            <person name="Roberts A."/>
            <person name="Saif S."/>
            <person name="Shea T."/>
            <person name="Sisk P."/>
            <person name="Sykes S."/>
            <person name="Wortman J."/>
            <person name="Nusbaum C."/>
            <person name="Birren B."/>
        </authorList>
    </citation>
    <scope>NUCLEOTIDE SEQUENCE [LARGE SCALE GENOMIC DNA]</scope>
    <source>
        <strain evidence="3">Tanzania (2000708)</strain>
    </source>
</reference>
<dbReference type="Proteomes" id="UP000030708">
    <property type="component" value="Unassembled WGS sequence"/>
</dbReference>
<dbReference type="SUPFAM" id="SSF48452">
    <property type="entry name" value="TPR-like"/>
    <property type="match status" value="1"/>
</dbReference>
<feature type="compositionally biased region" description="Low complexity" evidence="1">
    <location>
        <begin position="834"/>
        <end position="854"/>
    </location>
</feature>
<dbReference type="EMBL" id="KI926325">
    <property type="protein sequence ID" value="ETW38042.1"/>
    <property type="molecule type" value="Genomic_DNA"/>
</dbReference>
<gene>
    <name evidence="2" type="ORF">PFTANZ_01281</name>
</gene>
<evidence type="ECO:0000256" key="1">
    <source>
        <dbReference type="SAM" id="MobiDB-lite"/>
    </source>
</evidence>
<feature type="compositionally biased region" description="Basic and acidic residues" evidence="1">
    <location>
        <begin position="184"/>
        <end position="202"/>
    </location>
</feature>
<feature type="compositionally biased region" description="Low complexity" evidence="1">
    <location>
        <begin position="888"/>
        <end position="898"/>
    </location>
</feature>
<feature type="compositionally biased region" description="Basic and acidic residues" evidence="1">
    <location>
        <begin position="773"/>
        <end position="782"/>
    </location>
</feature>
<feature type="region of interest" description="Disordered" evidence="1">
    <location>
        <begin position="184"/>
        <end position="216"/>
    </location>
</feature>
<proteinExistence type="predicted"/>
<protein>
    <recommendedName>
        <fullName evidence="4">FH2 domain-containing protein</fullName>
    </recommendedName>
</protein>
<feature type="compositionally biased region" description="Polar residues" evidence="1">
    <location>
        <begin position="752"/>
        <end position="769"/>
    </location>
</feature>
<dbReference type="OrthoDB" id="1668162at2759"/>
<organism evidence="2 3">
    <name type="scientific">Plasmodium falciparum Tanzania</name>
    <name type="common">2000708</name>
    <dbReference type="NCBI Taxonomy" id="1036725"/>
    <lineage>
        <taxon>Eukaryota</taxon>
        <taxon>Sar</taxon>
        <taxon>Alveolata</taxon>
        <taxon>Apicomplexa</taxon>
        <taxon>Aconoidasida</taxon>
        <taxon>Haemosporida</taxon>
        <taxon>Plasmodiidae</taxon>
        <taxon>Plasmodium</taxon>
        <taxon>Plasmodium (Laverania)</taxon>
    </lineage>
</organism>
<feature type="region of interest" description="Disordered" evidence="1">
    <location>
        <begin position="834"/>
        <end position="905"/>
    </location>
</feature>
<evidence type="ECO:0008006" key="4">
    <source>
        <dbReference type="Google" id="ProtNLM"/>
    </source>
</evidence>
<dbReference type="Gene3D" id="1.25.40.10">
    <property type="entry name" value="Tetratricopeptide repeat domain"/>
    <property type="match status" value="1"/>
</dbReference>
<name>A0A024WBA7_PLAFA</name>
<dbReference type="InterPro" id="IPR011990">
    <property type="entry name" value="TPR-like_helical_dom_sf"/>
</dbReference>
<sequence>MELNQTIKLATVNDIENDKNIDTLSLLTKMDLKSSNCKHVNCMKMKNINFEDSLRMNDEQIKVKEAVFILQNMENFNYSIGYSEIQNIRNDLRLFAVNSYHDKKYSDCLIQAIHSYMIAKKYYSKYFGYYLTGDMSTELILICKCFLLVQKIEEGKTYLQELKFLIDNTLLYTHRKGILDNKGLKKEVPSDNTKKNEDKNKNNDNNNNNNNTNSSGNNNYEEPVIMCGIQVLANILYIFADMLSLYKNNDEAENYFLKYLHINEKCYNDDSLNYSDALNDVCSFYIKIREYQKALTLCEKILNIRKLYFGDYNADKPSEIIADCYCNLGLLYRLTGNVVESLHKYIIAVDMRMRIHKTRHVIQIQDILFSFAIIMHQLNNFKMALQLYKEVYSFYKSYYGPNDMNTIMTLKLIEELQKDVMNKSGKSIKEQDSSCPIMPNYVKDKIDDTFINNKNEKYHHTNKTHNNNNNNNDDDNNNMWWNTFNEKIKNISNNFNDVHPNLIEQIMNEKVTINTKNPYQNISDKKTFLTLQGKVTYNDLTYSSIDAYKHMQSNKQFQIIKNSFLNTSSINRIKSLYADSWRNTLIPSTYILPFLETKLVDKNLMKLSECKDFQNAILFKRKILPIVNIPLMERGYVQLQNDQPIMICNEDAKILLNEWYIKEPFVDSQGKVINKYESLDEQFDMFIPILDQNDDVMLGFYNTPLLVPNPAIHHCILLNDPSYFDKYNRINNIFPIDSLKFKDNLTDHNKSDITNSESYNSLNHSLSENTDSDSEHSTKKENAPLINNSRENVSSLQNFKKDTNTPKFSKKFNLKLNDPKKALKLSFSQSSSKQSSEIIKTKSSVISSTPNTSSKISDISTQNITKTINQNDTPNIIQNHPSNGTLKSSSPDVSPNSSGTNITSKDNSLSKKITILKGKELTKNKSTNIAKDQDITLKIQNKIFFFFFFFFLNTFK</sequence>